<comment type="caution">
    <text evidence="2">The sequence shown here is derived from an EMBL/GenBank/DDBJ whole genome shotgun (WGS) entry which is preliminary data.</text>
</comment>
<feature type="transmembrane region" description="Helical" evidence="1">
    <location>
        <begin position="12"/>
        <end position="34"/>
    </location>
</feature>
<name>S0FC54_9BACT</name>
<accession>S0FC54</accession>
<evidence type="ECO:0000256" key="1">
    <source>
        <dbReference type="SAM" id="Phobius"/>
    </source>
</evidence>
<dbReference type="Proteomes" id="UP000014073">
    <property type="component" value="Unassembled WGS sequence"/>
</dbReference>
<dbReference type="EMBL" id="ACBW01000111">
    <property type="protein sequence ID" value="EEF76016.1"/>
    <property type="molecule type" value="Genomic_DNA"/>
</dbReference>
<dbReference type="RefSeq" id="WP_008142105.1">
    <property type="nucleotide sequence ID" value="NZ_EQ973637.1"/>
</dbReference>
<sequence length="115" mass="12912">MKYISRHVRIWAICLLSVFATYYGAVMLFAHVHVVNGVMLVHSHPFNKQHTHAGGQALTLHFLSTFSTIEPEMAHWVTPVCPVLYVLSGDMDLWHAVSPHVACIHLRAPPSSLFI</sequence>
<dbReference type="AlphaFoldDB" id="S0FC54"/>
<dbReference type="eggNOG" id="ENOG5033GM5">
    <property type="taxonomic scope" value="Bacteria"/>
</dbReference>
<dbReference type="STRING" id="547042.BACCOPRO_01510"/>
<evidence type="ECO:0000313" key="3">
    <source>
        <dbReference type="Proteomes" id="UP000014073"/>
    </source>
</evidence>
<proteinExistence type="predicted"/>
<dbReference type="HOGENOM" id="CLU_142698_2_0_10"/>
<protein>
    <submittedName>
        <fullName evidence="2">Uncharacterized protein</fullName>
    </submittedName>
</protein>
<keyword evidence="1" id="KW-1133">Transmembrane helix</keyword>
<dbReference type="GeneID" id="78404238"/>
<keyword evidence="1" id="KW-0472">Membrane</keyword>
<reference evidence="2 3" key="1">
    <citation type="submission" date="2008-12" db="EMBL/GenBank/DDBJ databases">
        <authorList>
            <person name="Fulton L."/>
            <person name="Clifton S."/>
            <person name="Fulton B."/>
            <person name="Xu J."/>
            <person name="Minx P."/>
            <person name="Pepin K.H."/>
            <person name="Johnson M."/>
            <person name="Bhonagiri V."/>
            <person name="Nash W.E."/>
            <person name="Mardis E.R."/>
            <person name="Wilson R.K."/>
        </authorList>
    </citation>
    <scope>NUCLEOTIDE SEQUENCE [LARGE SCALE GENOMIC DNA]</scope>
    <source>
        <strain evidence="2 3">DSM 18228</strain>
    </source>
</reference>
<evidence type="ECO:0000313" key="2">
    <source>
        <dbReference type="EMBL" id="EEF76016.1"/>
    </source>
</evidence>
<keyword evidence="1" id="KW-0812">Transmembrane</keyword>
<keyword evidence="3" id="KW-1185">Reference proteome</keyword>
<gene>
    <name evidence="2" type="ORF">BACCOPRO_01510</name>
</gene>
<organism evidence="2 3">
    <name type="scientific">Phocaeicola coprophilus DSM 18228 = JCM 13818</name>
    <dbReference type="NCBI Taxonomy" id="547042"/>
    <lineage>
        <taxon>Bacteria</taxon>
        <taxon>Pseudomonadati</taxon>
        <taxon>Bacteroidota</taxon>
        <taxon>Bacteroidia</taxon>
        <taxon>Bacteroidales</taxon>
        <taxon>Bacteroidaceae</taxon>
        <taxon>Phocaeicola</taxon>
    </lineage>
</organism>